<comment type="caution">
    <text evidence="2">The sequence shown here is derived from an EMBL/GenBank/DDBJ whole genome shotgun (WGS) entry which is preliminary data.</text>
</comment>
<gene>
    <name evidence="2" type="ORF">AVEN_176158_1</name>
</gene>
<accession>A0A4Y2Q1A0</accession>
<dbReference type="EMBL" id="BGPR01012842">
    <property type="protein sequence ID" value="GBN57935.1"/>
    <property type="molecule type" value="Genomic_DNA"/>
</dbReference>
<protein>
    <submittedName>
        <fullName evidence="2">Uncharacterized protein</fullName>
    </submittedName>
</protein>
<evidence type="ECO:0000313" key="2">
    <source>
        <dbReference type="EMBL" id="GBN57935.1"/>
    </source>
</evidence>
<reference evidence="2 3" key="1">
    <citation type="journal article" date="2019" name="Sci. Rep.">
        <title>Orb-weaving spider Araneus ventricosus genome elucidates the spidroin gene catalogue.</title>
        <authorList>
            <person name="Kono N."/>
            <person name="Nakamura H."/>
            <person name="Ohtoshi R."/>
            <person name="Moran D.A.P."/>
            <person name="Shinohara A."/>
            <person name="Yoshida Y."/>
            <person name="Fujiwara M."/>
            <person name="Mori M."/>
            <person name="Tomita M."/>
            <person name="Arakawa K."/>
        </authorList>
    </citation>
    <scope>NUCLEOTIDE SEQUENCE [LARGE SCALE GENOMIC DNA]</scope>
</reference>
<sequence>MIDLHQQRTNSHDSYCDCLALEQRQEKKRAKEIQERLRKEESQRKAKKIKSQLGKRNMFFLLMQLAVKVLPLSSKGIILTIMNKFATNEKKLLKKQHEKTARGPEEIKRERKAIVGKKLKQVETGDMVNLHFLKGE</sequence>
<dbReference type="AlphaFoldDB" id="A0A4Y2Q1A0"/>
<organism evidence="2 3">
    <name type="scientific">Araneus ventricosus</name>
    <name type="common">Orbweaver spider</name>
    <name type="synonym">Epeira ventricosa</name>
    <dbReference type="NCBI Taxonomy" id="182803"/>
    <lineage>
        <taxon>Eukaryota</taxon>
        <taxon>Metazoa</taxon>
        <taxon>Ecdysozoa</taxon>
        <taxon>Arthropoda</taxon>
        <taxon>Chelicerata</taxon>
        <taxon>Arachnida</taxon>
        <taxon>Araneae</taxon>
        <taxon>Araneomorphae</taxon>
        <taxon>Entelegynae</taxon>
        <taxon>Araneoidea</taxon>
        <taxon>Araneidae</taxon>
        <taxon>Araneus</taxon>
    </lineage>
</organism>
<keyword evidence="3" id="KW-1185">Reference proteome</keyword>
<evidence type="ECO:0000256" key="1">
    <source>
        <dbReference type="SAM" id="MobiDB-lite"/>
    </source>
</evidence>
<evidence type="ECO:0000313" key="3">
    <source>
        <dbReference type="Proteomes" id="UP000499080"/>
    </source>
</evidence>
<dbReference type="Proteomes" id="UP000499080">
    <property type="component" value="Unassembled WGS sequence"/>
</dbReference>
<feature type="region of interest" description="Disordered" evidence="1">
    <location>
        <begin position="30"/>
        <end position="49"/>
    </location>
</feature>
<proteinExistence type="predicted"/>
<feature type="compositionally biased region" description="Basic and acidic residues" evidence="1">
    <location>
        <begin position="30"/>
        <end position="44"/>
    </location>
</feature>
<name>A0A4Y2Q1A0_ARAVE</name>